<dbReference type="EMBL" id="BAAASZ010000014">
    <property type="protein sequence ID" value="GAA2433458.1"/>
    <property type="molecule type" value="Genomic_DNA"/>
</dbReference>
<evidence type="ECO:0000313" key="2">
    <source>
        <dbReference type="Proteomes" id="UP001501638"/>
    </source>
</evidence>
<gene>
    <name evidence="1" type="ORF">GCM10010405_15580</name>
</gene>
<dbReference type="RefSeq" id="WP_344321372.1">
    <property type="nucleotide sequence ID" value="NZ_BAAASZ010000014.1"/>
</dbReference>
<protein>
    <submittedName>
        <fullName evidence="1">Uncharacterized protein</fullName>
    </submittedName>
</protein>
<comment type="caution">
    <text evidence="1">The sequence shown here is derived from an EMBL/GenBank/DDBJ whole genome shotgun (WGS) entry which is preliminary data.</text>
</comment>
<accession>A0ABP5WU26</accession>
<keyword evidence="2" id="KW-1185">Reference proteome</keyword>
<sequence length="69" mass="7534">MTDVVDADELLRRIRVARDRAAEREAEFGERAERGSGSEAVTADVNRVAFAAVREALDEIISPGAHHSD</sequence>
<evidence type="ECO:0000313" key="1">
    <source>
        <dbReference type="EMBL" id="GAA2433458.1"/>
    </source>
</evidence>
<name>A0ABP5WU26_9ACTN</name>
<dbReference type="Proteomes" id="UP001501638">
    <property type="component" value="Unassembled WGS sequence"/>
</dbReference>
<reference evidence="2" key="1">
    <citation type="journal article" date="2019" name="Int. J. Syst. Evol. Microbiol.">
        <title>The Global Catalogue of Microorganisms (GCM) 10K type strain sequencing project: providing services to taxonomists for standard genome sequencing and annotation.</title>
        <authorList>
            <consortium name="The Broad Institute Genomics Platform"/>
            <consortium name="The Broad Institute Genome Sequencing Center for Infectious Disease"/>
            <person name="Wu L."/>
            <person name="Ma J."/>
        </authorList>
    </citation>
    <scope>NUCLEOTIDE SEQUENCE [LARGE SCALE GENOMIC DNA]</scope>
    <source>
        <strain evidence="2">JCM 6305</strain>
    </source>
</reference>
<organism evidence="1 2">
    <name type="scientific">Streptomyces macrosporus</name>
    <dbReference type="NCBI Taxonomy" id="44032"/>
    <lineage>
        <taxon>Bacteria</taxon>
        <taxon>Bacillati</taxon>
        <taxon>Actinomycetota</taxon>
        <taxon>Actinomycetes</taxon>
        <taxon>Kitasatosporales</taxon>
        <taxon>Streptomycetaceae</taxon>
        <taxon>Streptomyces</taxon>
    </lineage>
</organism>
<proteinExistence type="predicted"/>